<keyword evidence="4" id="KW-1185">Reference proteome</keyword>
<evidence type="ECO:0000256" key="2">
    <source>
        <dbReference type="SAM" id="MobiDB-lite"/>
    </source>
</evidence>
<gene>
    <name evidence="3" type="ORF">COCNU_02G008480</name>
</gene>
<feature type="compositionally biased region" description="Basic and acidic residues" evidence="2">
    <location>
        <begin position="68"/>
        <end position="92"/>
    </location>
</feature>
<sequence>MAILMEFLHKMRGLDMALLLLVRGYLIKGTKSLSLPLINEQSRPMKIKREAVKRIVIRGKKALVKGKEAADKGKKGVDDEKRGGDVGKREGDEGNGVSDKGGREMKLNLDDLRSTFERKGLMQPELDVPSFKVSIPDIAVSRSSSGGARTFDVFTISGEILSLTKSVCKDSLALRDGWLMTNLIDLIFLLMDQAPRRSMPIEHALTTDSICIMEYVRDTLINSNHAKIFFKKKLKSLEEARKSIKAVMRRAEKDQDQLENYLKEVHRKVNTLEWDLK</sequence>
<organism evidence="3 4">
    <name type="scientific">Cocos nucifera</name>
    <name type="common">Coconut palm</name>
    <dbReference type="NCBI Taxonomy" id="13894"/>
    <lineage>
        <taxon>Eukaryota</taxon>
        <taxon>Viridiplantae</taxon>
        <taxon>Streptophyta</taxon>
        <taxon>Embryophyta</taxon>
        <taxon>Tracheophyta</taxon>
        <taxon>Spermatophyta</taxon>
        <taxon>Magnoliopsida</taxon>
        <taxon>Liliopsida</taxon>
        <taxon>Arecaceae</taxon>
        <taxon>Arecoideae</taxon>
        <taxon>Cocoseae</taxon>
        <taxon>Attaleinae</taxon>
        <taxon>Cocos</taxon>
    </lineage>
</organism>
<keyword evidence="1" id="KW-0175">Coiled coil</keyword>
<dbReference type="EMBL" id="CM017873">
    <property type="protein sequence ID" value="KAG1330880.1"/>
    <property type="molecule type" value="Genomic_DNA"/>
</dbReference>
<reference evidence="3" key="2">
    <citation type="submission" date="2019-07" db="EMBL/GenBank/DDBJ databases">
        <authorList>
            <person name="Yang Y."/>
            <person name="Bocs S."/>
            <person name="Baudouin L."/>
        </authorList>
    </citation>
    <scope>NUCLEOTIDE SEQUENCE</scope>
    <source>
        <tissue evidence="3">Spear leaf of Hainan Tall coconut</tissue>
    </source>
</reference>
<proteinExistence type="predicted"/>
<evidence type="ECO:0000256" key="1">
    <source>
        <dbReference type="SAM" id="Coils"/>
    </source>
</evidence>
<dbReference type="Proteomes" id="UP000797356">
    <property type="component" value="Chromosome 2"/>
</dbReference>
<dbReference type="AlphaFoldDB" id="A0A8K0HZ80"/>
<protein>
    <submittedName>
        <fullName evidence="3">Uncharacterized protein</fullName>
    </submittedName>
</protein>
<evidence type="ECO:0000313" key="4">
    <source>
        <dbReference type="Proteomes" id="UP000797356"/>
    </source>
</evidence>
<name>A0A8K0HZ80_COCNU</name>
<evidence type="ECO:0000313" key="3">
    <source>
        <dbReference type="EMBL" id="KAG1330880.1"/>
    </source>
</evidence>
<reference evidence="3" key="1">
    <citation type="journal article" date="2017" name="Gigascience">
        <title>The genome draft of coconut (Cocos nucifera).</title>
        <authorList>
            <person name="Xiao Y."/>
            <person name="Xu P."/>
            <person name="Fan H."/>
            <person name="Baudouin L."/>
            <person name="Xia W."/>
            <person name="Bocs S."/>
            <person name="Xu J."/>
            <person name="Li Q."/>
            <person name="Guo A."/>
            <person name="Zhou L."/>
            <person name="Li J."/>
            <person name="Wu Y."/>
            <person name="Ma Z."/>
            <person name="Armero A."/>
            <person name="Issali A.E."/>
            <person name="Liu N."/>
            <person name="Peng M."/>
            <person name="Yang Y."/>
        </authorList>
    </citation>
    <scope>NUCLEOTIDE SEQUENCE</scope>
    <source>
        <tissue evidence="3">Spear leaf of Hainan Tall coconut</tissue>
    </source>
</reference>
<feature type="coiled-coil region" evidence="1">
    <location>
        <begin position="234"/>
        <end position="268"/>
    </location>
</feature>
<accession>A0A8K0HZ80</accession>
<feature type="region of interest" description="Disordered" evidence="2">
    <location>
        <begin position="68"/>
        <end position="103"/>
    </location>
</feature>
<comment type="caution">
    <text evidence="3">The sequence shown here is derived from an EMBL/GenBank/DDBJ whole genome shotgun (WGS) entry which is preliminary data.</text>
</comment>